<keyword evidence="1" id="KW-0597">Phosphoprotein</keyword>
<feature type="modified residue" description="4-aspartylphosphate" evidence="1">
    <location>
        <position position="59"/>
    </location>
</feature>
<reference evidence="3 4" key="1">
    <citation type="submission" date="2021-03" db="EMBL/GenBank/DDBJ databases">
        <title>Fibrella sp. HMF5405 genome sequencing and assembly.</title>
        <authorList>
            <person name="Kang H."/>
            <person name="Kim H."/>
            <person name="Bae S."/>
            <person name="Joh K."/>
        </authorList>
    </citation>
    <scope>NUCLEOTIDE SEQUENCE [LARGE SCALE GENOMIC DNA]</scope>
    <source>
        <strain evidence="3 4">HMF5405</strain>
    </source>
</reference>
<protein>
    <submittedName>
        <fullName evidence="3">Response regulator</fullName>
    </submittedName>
</protein>
<dbReference type="RefSeq" id="WP_207333170.1">
    <property type="nucleotide sequence ID" value="NZ_JAFMYW010000025.1"/>
</dbReference>
<accession>A0ABS3JUT2</accession>
<dbReference type="SMART" id="SM00448">
    <property type="entry name" value="REC"/>
    <property type="match status" value="1"/>
</dbReference>
<gene>
    <name evidence="3" type="ORF">J2I46_31895</name>
</gene>
<dbReference type="EMBL" id="JAFMYW010000025">
    <property type="protein sequence ID" value="MBO0953218.1"/>
    <property type="molecule type" value="Genomic_DNA"/>
</dbReference>
<evidence type="ECO:0000313" key="4">
    <source>
        <dbReference type="Proteomes" id="UP000664628"/>
    </source>
</evidence>
<feature type="domain" description="Response regulatory" evidence="2">
    <location>
        <begin position="6"/>
        <end position="128"/>
    </location>
</feature>
<dbReference type="InterPro" id="IPR011006">
    <property type="entry name" value="CheY-like_superfamily"/>
</dbReference>
<dbReference type="PROSITE" id="PS50110">
    <property type="entry name" value="RESPONSE_REGULATORY"/>
    <property type="match status" value="1"/>
</dbReference>
<dbReference type="Proteomes" id="UP000664628">
    <property type="component" value="Unassembled WGS sequence"/>
</dbReference>
<name>A0ABS3JUT2_9BACT</name>
<dbReference type="InterPro" id="IPR001789">
    <property type="entry name" value="Sig_transdc_resp-reg_receiver"/>
</dbReference>
<keyword evidence="4" id="KW-1185">Reference proteome</keyword>
<comment type="caution">
    <text evidence="3">The sequence shown here is derived from an EMBL/GenBank/DDBJ whole genome shotgun (WGS) entry which is preliminary data.</text>
</comment>
<organism evidence="3 4">
    <name type="scientific">Fibrella forsythiae</name>
    <dbReference type="NCBI Taxonomy" id="2817061"/>
    <lineage>
        <taxon>Bacteria</taxon>
        <taxon>Pseudomonadati</taxon>
        <taxon>Bacteroidota</taxon>
        <taxon>Cytophagia</taxon>
        <taxon>Cytophagales</taxon>
        <taxon>Spirosomataceae</taxon>
        <taxon>Fibrella</taxon>
    </lineage>
</organism>
<dbReference type="PANTHER" id="PTHR44520">
    <property type="entry name" value="RESPONSE REGULATOR RCP1-RELATED"/>
    <property type="match status" value="1"/>
</dbReference>
<evidence type="ECO:0000259" key="2">
    <source>
        <dbReference type="PROSITE" id="PS50110"/>
    </source>
</evidence>
<sequence length="145" mass="16223">MSTIGPIGLLEDDEDDPFLIKMAIKGLGVANQLICFPNGRLALDYLETTPLQPFLILCDINMPLMNGLELRALIHKSDYLRQKAIPFVFLTTTANPGSIRKAYDASVQGFYQKAADQPALARQLKLIIDYWASCLHPNNKPRYSL</sequence>
<evidence type="ECO:0000313" key="3">
    <source>
        <dbReference type="EMBL" id="MBO0953218.1"/>
    </source>
</evidence>
<dbReference type="Pfam" id="PF00072">
    <property type="entry name" value="Response_reg"/>
    <property type="match status" value="1"/>
</dbReference>
<dbReference type="SUPFAM" id="SSF52172">
    <property type="entry name" value="CheY-like"/>
    <property type="match status" value="1"/>
</dbReference>
<evidence type="ECO:0000256" key="1">
    <source>
        <dbReference type="PROSITE-ProRule" id="PRU00169"/>
    </source>
</evidence>
<dbReference type="Gene3D" id="3.40.50.2300">
    <property type="match status" value="1"/>
</dbReference>
<proteinExistence type="predicted"/>
<dbReference type="InterPro" id="IPR052893">
    <property type="entry name" value="TCS_response_regulator"/>
</dbReference>